<evidence type="ECO:0000256" key="1">
    <source>
        <dbReference type="ARBA" id="ARBA00023125"/>
    </source>
</evidence>
<proteinExistence type="predicted"/>
<dbReference type="InterPro" id="IPR036271">
    <property type="entry name" value="Tet_transcr_reg_TetR-rel_C_sf"/>
</dbReference>
<dbReference type="PROSITE" id="PS01081">
    <property type="entry name" value="HTH_TETR_1"/>
    <property type="match status" value="1"/>
</dbReference>
<dbReference type="PROSITE" id="PS50977">
    <property type="entry name" value="HTH_TETR_2"/>
    <property type="match status" value="1"/>
</dbReference>
<feature type="domain" description="HTH tetR-type" evidence="3">
    <location>
        <begin position="9"/>
        <end position="69"/>
    </location>
</feature>
<dbReference type="InterPro" id="IPR009057">
    <property type="entry name" value="Homeodomain-like_sf"/>
</dbReference>
<gene>
    <name evidence="4" type="ORF">HOLDEFILI_04223</name>
</gene>
<reference evidence="4 5" key="2">
    <citation type="submission" date="2009-02" db="EMBL/GenBank/DDBJ databases">
        <title>Draft genome sequence of Holdemania filiformis DSM 12042.</title>
        <authorList>
            <person name="Sudarsanam P."/>
            <person name="Ley R."/>
            <person name="Guruge J."/>
            <person name="Turnbaugh P.J."/>
            <person name="Mahowald M."/>
            <person name="Liep D."/>
            <person name="Gordon J."/>
        </authorList>
    </citation>
    <scope>NUCLEOTIDE SEQUENCE [LARGE SCALE GENOMIC DNA]</scope>
    <source>
        <strain evidence="4 5">DSM 12042</strain>
    </source>
</reference>
<dbReference type="SUPFAM" id="SSF48498">
    <property type="entry name" value="Tetracyclin repressor-like, C-terminal domain"/>
    <property type="match status" value="1"/>
</dbReference>
<evidence type="ECO:0000256" key="2">
    <source>
        <dbReference type="PROSITE-ProRule" id="PRU00335"/>
    </source>
</evidence>
<reference evidence="4 5" key="1">
    <citation type="submission" date="2008-12" db="EMBL/GenBank/DDBJ databases">
        <authorList>
            <person name="Fulton L."/>
            <person name="Clifton S."/>
            <person name="Fulton B."/>
            <person name="Xu J."/>
            <person name="Minx P."/>
            <person name="Pepin K.H."/>
            <person name="Johnson M."/>
            <person name="Bhonagiri V."/>
            <person name="Nash W.E."/>
            <person name="Mardis E.R."/>
            <person name="Wilson R.K."/>
        </authorList>
    </citation>
    <scope>NUCLEOTIDE SEQUENCE [LARGE SCALE GENOMIC DNA]</scope>
    <source>
        <strain evidence="4 5">DSM 12042</strain>
    </source>
</reference>
<accession>B9YEE9</accession>
<dbReference type="InterPro" id="IPR023772">
    <property type="entry name" value="DNA-bd_HTH_TetR-type_CS"/>
</dbReference>
<dbReference type="Proteomes" id="UP000005950">
    <property type="component" value="Unassembled WGS sequence"/>
</dbReference>
<dbReference type="PRINTS" id="PR00455">
    <property type="entry name" value="HTHTETR"/>
</dbReference>
<evidence type="ECO:0000313" key="4">
    <source>
        <dbReference type="EMBL" id="EEF65654.1"/>
    </source>
</evidence>
<keyword evidence="1 2" id="KW-0238">DNA-binding</keyword>
<dbReference type="PANTHER" id="PTHR30328:SF54">
    <property type="entry name" value="HTH-TYPE TRANSCRIPTIONAL REPRESSOR SCO4008"/>
    <property type="match status" value="1"/>
</dbReference>
<evidence type="ECO:0000313" key="5">
    <source>
        <dbReference type="Proteomes" id="UP000005950"/>
    </source>
</evidence>
<dbReference type="STRING" id="545696.HOLDEFILI_04223"/>
<dbReference type="PANTHER" id="PTHR30328">
    <property type="entry name" value="TRANSCRIPTIONAL REPRESSOR"/>
    <property type="match status" value="1"/>
</dbReference>
<dbReference type="Pfam" id="PF00440">
    <property type="entry name" value="TetR_N"/>
    <property type="match status" value="1"/>
</dbReference>
<dbReference type="AlphaFoldDB" id="B9YEE9"/>
<dbReference type="InterPro" id="IPR050109">
    <property type="entry name" value="HTH-type_TetR-like_transc_reg"/>
</dbReference>
<dbReference type="InterPro" id="IPR001647">
    <property type="entry name" value="HTH_TetR"/>
</dbReference>
<protein>
    <submittedName>
        <fullName evidence="4">Transcriptional regulator, TetR family</fullName>
    </submittedName>
</protein>
<name>B9YEE9_9FIRM</name>
<dbReference type="eggNOG" id="COG1309">
    <property type="taxonomic scope" value="Bacteria"/>
</dbReference>
<sequence length="209" mass="23816">MMKREEKNQISRQRILESAAKEFAEKGYGLSSINVICAEGDISKGILYHYFKDKDELYLTCVQACFDGLTAALKAALPDSVGDIQTRMDQYFAVRWAYFDQHPDQLRLFCEALLSAPPHLRPAIAEARLEFDRYNMEILDTLLGQIQLRPDFTREEVIDLFRQAQDFINAQYAGKGQADPADGKEREQLCQRALAILLYGVVDAERKGL</sequence>
<feature type="DNA-binding region" description="H-T-H motif" evidence="2">
    <location>
        <begin position="32"/>
        <end position="51"/>
    </location>
</feature>
<dbReference type="GO" id="GO:0006355">
    <property type="term" value="P:regulation of DNA-templated transcription"/>
    <property type="evidence" value="ECO:0007669"/>
    <property type="project" value="UniProtKB-ARBA"/>
</dbReference>
<dbReference type="GO" id="GO:0003677">
    <property type="term" value="F:DNA binding"/>
    <property type="evidence" value="ECO:0007669"/>
    <property type="project" value="UniProtKB-UniRule"/>
</dbReference>
<comment type="caution">
    <text evidence="4">The sequence shown here is derived from an EMBL/GenBank/DDBJ whole genome shotgun (WGS) entry which is preliminary data.</text>
</comment>
<dbReference type="Gene3D" id="1.10.357.10">
    <property type="entry name" value="Tetracycline Repressor, domain 2"/>
    <property type="match status" value="1"/>
</dbReference>
<organism evidence="4 5">
    <name type="scientific">Holdemania filiformis DSM 12042</name>
    <dbReference type="NCBI Taxonomy" id="545696"/>
    <lineage>
        <taxon>Bacteria</taxon>
        <taxon>Bacillati</taxon>
        <taxon>Bacillota</taxon>
        <taxon>Erysipelotrichia</taxon>
        <taxon>Erysipelotrichales</taxon>
        <taxon>Erysipelotrichaceae</taxon>
        <taxon>Holdemania</taxon>
    </lineage>
</organism>
<dbReference type="HOGENOM" id="CLU_069356_45_0_9"/>
<dbReference type="SUPFAM" id="SSF46689">
    <property type="entry name" value="Homeodomain-like"/>
    <property type="match status" value="1"/>
</dbReference>
<dbReference type="EMBL" id="ACCF01000264">
    <property type="protein sequence ID" value="EEF65654.1"/>
    <property type="molecule type" value="Genomic_DNA"/>
</dbReference>
<evidence type="ECO:0000259" key="3">
    <source>
        <dbReference type="PROSITE" id="PS50977"/>
    </source>
</evidence>